<dbReference type="SMART" id="SM00342">
    <property type="entry name" value="HTH_ARAC"/>
    <property type="match status" value="1"/>
</dbReference>
<gene>
    <name evidence="4" type="ORF">MOC_4497</name>
</gene>
<evidence type="ECO:0000256" key="1">
    <source>
        <dbReference type="ARBA" id="ARBA00023015"/>
    </source>
</evidence>
<dbReference type="SUPFAM" id="SSF52317">
    <property type="entry name" value="Class I glutamine amidotransferase-like"/>
    <property type="match status" value="1"/>
</dbReference>
<dbReference type="RefSeq" id="WP_043759204.1">
    <property type="nucleotide sequence ID" value="NZ_CP003811.1"/>
</dbReference>
<keyword evidence="5" id="KW-1185">Reference proteome</keyword>
<dbReference type="GO" id="GO:0043565">
    <property type="term" value="F:sequence-specific DNA binding"/>
    <property type="evidence" value="ECO:0007669"/>
    <property type="project" value="InterPro"/>
</dbReference>
<dbReference type="PANTHER" id="PTHR43130">
    <property type="entry name" value="ARAC-FAMILY TRANSCRIPTIONAL REGULATOR"/>
    <property type="match status" value="1"/>
</dbReference>
<dbReference type="Pfam" id="PF12833">
    <property type="entry name" value="HTH_18"/>
    <property type="match status" value="1"/>
</dbReference>
<dbReference type="Proteomes" id="UP000029492">
    <property type="component" value="Chromosome"/>
</dbReference>
<evidence type="ECO:0000313" key="4">
    <source>
        <dbReference type="EMBL" id="AIQ92252.1"/>
    </source>
</evidence>
<dbReference type="InterPro" id="IPR009057">
    <property type="entry name" value="Homeodomain-like_sf"/>
</dbReference>
<dbReference type="EMBL" id="CP003811">
    <property type="protein sequence ID" value="AIQ92252.1"/>
    <property type="molecule type" value="Genomic_DNA"/>
</dbReference>
<dbReference type="KEGG" id="mor:MOC_4497"/>
<keyword evidence="1" id="KW-0805">Transcription regulation</keyword>
<evidence type="ECO:0000256" key="2">
    <source>
        <dbReference type="ARBA" id="ARBA00023163"/>
    </source>
</evidence>
<dbReference type="Pfam" id="PF01965">
    <property type="entry name" value="DJ-1_PfpI"/>
    <property type="match status" value="1"/>
</dbReference>
<proteinExistence type="predicted"/>
<dbReference type="Gene3D" id="3.40.50.880">
    <property type="match status" value="1"/>
</dbReference>
<evidence type="ECO:0000313" key="5">
    <source>
        <dbReference type="Proteomes" id="UP000029492"/>
    </source>
</evidence>
<sequence length="334" mass="35589">MSGTARRIPVLVVLPPRTLLLDLAGPVEVLRIAGAAQERVAFSVRYVAPEARTRCSIGLDLGGTEPLPEAIAPGTVVLVPGASARVLGGEADPDEGAAEARIVDWLRGAVRPGHTLVTVCDGTLLAARAGLFDGYACTTHHASCARLAALAPQARVLENRLFVQDRDRFSSAGVTAGVDLMLHLVAEWAGPAAALAAARTLVVYMRRGPDDPQLSPWLEGRSHLHPVVHRAQDAITAEPARAWSPEILGRLAGASPRNLARLFRVHAGMTVTDAVNRARIALARDLIAQTDLALEQVADRAGFGSARHMRRVWRQFHDAAPSNLRTQILVSKGP</sequence>
<evidence type="ECO:0000259" key="3">
    <source>
        <dbReference type="PROSITE" id="PS01124"/>
    </source>
</evidence>
<dbReference type="AlphaFoldDB" id="A0A089NXY1"/>
<feature type="domain" description="HTH araC/xylS-type" evidence="3">
    <location>
        <begin position="229"/>
        <end position="327"/>
    </location>
</feature>
<dbReference type="InterPro" id="IPR018060">
    <property type="entry name" value="HTH_AraC"/>
</dbReference>
<dbReference type="HOGENOM" id="CLU_000445_59_0_5"/>
<keyword evidence="2" id="KW-0804">Transcription</keyword>
<name>A0A089NXY1_9HYPH</name>
<dbReference type="InterPro" id="IPR052158">
    <property type="entry name" value="INH-QAR"/>
</dbReference>
<dbReference type="PROSITE" id="PS01124">
    <property type="entry name" value="HTH_ARAC_FAMILY_2"/>
    <property type="match status" value="1"/>
</dbReference>
<dbReference type="STRING" id="693986.MOC_4497"/>
<dbReference type="Gene3D" id="1.10.10.60">
    <property type="entry name" value="Homeodomain-like"/>
    <property type="match status" value="1"/>
</dbReference>
<dbReference type="GO" id="GO:0003700">
    <property type="term" value="F:DNA-binding transcription factor activity"/>
    <property type="evidence" value="ECO:0007669"/>
    <property type="project" value="InterPro"/>
</dbReference>
<dbReference type="SUPFAM" id="SSF46689">
    <property type="entry name" value="Homeodomain-like"/>
    <property type="match status" value="1"/>
</dbReference>
<accession>A0A089NXY1</accession>
<dbReference type="PANTHER" id="PTHR43130:SF3">
    <property type="entry name" value="HTH-TYPE TRANSCRIPTIONAL REGULATOR RV1931C"/>
    <property type="match status" value="1"/>
</dbReference>
<dbReference type="eggNOG" id="COG4977">
    <property type="taxonomic scope" value="Bacteria"/>
</dbReference>
<reference evidence="4 5" key="1">
    <citation type="journal article" date="2014" name="PLoS ONE">
        <title>Genome Information of Methylobacterium oryzae, a Plant-Probiotic Methylotroph in the Phyllosphere.</title>
        <authorList>
            <person name="Kwak M.J."/>
            <person name="Jeong H."/>
            <person name="Madhaiyan M."/>
            <person name="Lee Y."/>
            <person name="Sa T.M."/>
            <person name="Oh T.K."/>
            <person name="Kim J.F."/>
        </authorList>
    </citation>
    <scope>NUCLEOTIDE SEQUENCE [LARGE SCALE GENOMIC DNA]</scope>
    <source>
        <strain evidence="4 5">CBMB20</strain>
    </source>
</reference>
<protein>
    <submittedName>
        <fullName evidence="4">AraC family transcriptional regulator</fullName>
    </submittedName>
</protein>
<dbReference type="InterPro" id="IPR002818">
    <property type="entry name" value="DJ-1/PfpI"/>
</dbReference>
<dbReference type="InterPro" id="IPR029062">
    <property type="entry name" value="Class_I_gatase-like"/>
</dbReference>
<organism evidence="4 5">
    <name type="scientific">Methylobacterium oryzae CBMB20</name>
    <dbReference type="NCBI Taxonomy" id="693986"/>
    <lineage>
        <taxon>Bacteria</taxon>
        <taxon>Pseudomonadati</taxon>
        <taxon>Pseudomonadota</taxon>
        <taxon>Alphaproteobacteria</taxon>
        <taxon>Hyphomicrobiales</taxon>
        <taxon>Methylobacteriaceae</taxon>
        <taxon>Methylobacterium</taxon>
    </lineage>
</organism>